<proteinExistence type="predicted"/>
<accession>A0A9J6BF98</accession>
<evidence type="ECO:0000313" key="4">
    <source>
        <dbReference type="Proteomes" id="UP001107558"/>
    </source>
</evidence>
<evidence type="ECO:0000256" key="2">
    <source>
        <dbReference type="SAM" id="SignalP"/>
    </source>
</evidence>
<keyword evidence="2" id="KW-0732">Signal</keyword>
<organism evidence="3 4">
    <name type="scientific">Polypedilum vanderplanki</name>
    <name type="common">Sleeping chironomid midge</name>
    <dbReference type="NCBI Taxonomy" id="319348"/>
    <lineage>
        <taxon>Eukaryota</taxon>
        <taxon>Metazoa</taxon>
        <taxon>Ecdysozoa</taxon>
        <taxon>Arthropoda</taxon>
        <taxon>Hexapoda</taxon>
        <taxon>Insecta</taxon>
        <taxon>Pterygota</taxon>
        <taxon>Neoptera</taxon>
        <taxon>Endopterygota</taxon>
        <taxon>Diptera</taxon>
        <taxon>Nematocera</taxon>
        <taxon>Chironomoidea</taxon>
        <taxon>Chironomidae</taxon>
        <taxon>Chironominae</taxon>
        <taxon>Polypedilum</taxon>
        <taxon>Polypedilum</taxon>
    </lineage>
</organism>
<keyword evidence="1" id="KW-0175">Coiled coil</keyword>
<dbReference type="Gene3D" id="3.80.10.10">
    <property type="entry name" value="Ribonuclease Inhibitor"/>
    <property type="match status" value="1"/>
</dbReference>
<evidence type="ECO:0000313" key="3">
    <source>
        <dbReference type="EMBL" id="KAG5668287.1"/>
    </source>
</evidence>
<reference evidence="3" key="1">
    <citation type="submission" date="2021-03" db="EMBL/GenBank/DDBJ databases">
        <title>Chromosome level genome of the anhydrobiotic midge Polypedilum vanderplanki.</title>
        <authorList>
            <person name="Yoshida Y."/>
            <person name="Kikawada T."/>
            <person name="Gusev O."/>
        </authorList>
    </citation>
    <scope>NUCLEOTIDE SEQUENCE</scope>
    <source>
        <strain evidence="3">NIAS01</strain>
        <tissue evidence="3">Whole body or cell culture</tissue>
    </source>
</reference>
<feature type="chain" id="PRO_5039928839" evidence="2">
    <location>
        <begin position="17"/>
        <end position="269"/>
    </location>
</feature>
<protein>
    <submittedName>
        <fullName evidence="3">Uncharacterized protein</fullName>
    </submittedName>
</protein>
<name>A0A9J6BF98_POLVA</name>
<dbReference type="Proteomes" id="UP001107558">
    <property type="component" value="Chromosome 4"/>
</dbReference>
<evidence type="ECO:0000256" key="1">
    <source>
        <dbReference type="SAM" id="Coils"/>
    </source>
</evidence>
<dbReference type="InterPro" id="IPR032675">
    <property type="entry name" value="LRR_dom_sf"/>
</dbReference>
<comment type="caution">
    <text evidence="3">The sequence shown here is derived from an EMBL/GenBank/DDBJ whole genome shotgun (WGS) entry which is preliminary data.</text>
</comment>
<gene>
    <name evidence="3" type="ORF">PVAND_016234</name>
</gene>
<feature type="coiled-coil region" evidence="1">
    <location>
        <begin position="230"/>
        <end position="264"/>
    </location>
</feature>
<keyword evidence="4" id="KW-1185">Reference proteome</keyword>
<dbReference type="EMBL" id="JADBJN010000004">
    <property type="protein sequence ID" value="KAG5668287.1"/>
    <property type="molecule type" value="Genomic_DNA"/>
</dbReference>
<sequence>MFAIFIIFQLFLISNSFTVNCNYGYWDIVQINTLYQCETTNILTTSGEFVTNVTGTHLNGKNYNDIEAIKIDGKYSLSFVPRGLKNFFPKIRVIHIFFASIGTLFGDEFDEFPNLEYLALTSCGLTTISSKLFENTPKIAFVTFNNNQLKRIGFDLFTPLNVRQLREVNFAYVGCISRSVYTENVISLINDLRQKCPYDDEFPPTTTTIKNILCPDKNIEEFVCDLKNLMIELQDDLTAKNERINKIESELFQIKEEVKQLRREMFNQE</sequence>
<feature type="signal peptide" evidence="2">
    <location>
        <begin position="1"/>
        <end position="16"/>
    </location>
</feature>
<dbReference type="SUPFAM" id="SSF52058">
    <property type="entry name" value="L domain-like"/>
    <property type="match status" value="1"/>
</dbReference>
<dbReference type="AlphaFoldDB" id="A0A9J6BF98"/>